<feature type="domain" description="AB hydrolase-1" evidence="1">
    <location>
        <begin position="49"/>
        <end position="102"/>
    </location>
</feature>
<keyword evidence="2" id="KW-0808">Transferase</keyword>
<gene>
    <name evidence="2" type="ordered locus">Tmz1t_0546</name>
    <name evidence="3" type="ORF">E6Q80_12090</name>
</gene>
<accession>A0A5C7SJX6</accession>
<dbReference type="STRING" id="85643.Tmz1t_0546"/>
<dbReference type="GO" id="GO:0016787">
    <property type="term" value="F:hydrolase activity"/>
    <property type="evidence" value="ECO:0007669"/>
    <property type="project" value="UniProtKB-KW"/>
</dbReference>
<reference evidence="4" key="1">
    <citation type="submission" date="2009-05" db="EMBL/GenBank/DDBJ databases">
        <title>Complete sequence of chromosome of Thauera sp. MZ1T.</title>
        <authorList>
            <consortium name="US DOE Joint Genome Institute"/>
            <person name="Lucas S."/>
            <person name="Copeland A."/>
            <person name="Lapidus A."/>
            <person name="Glavina del Rio T."/>
            <person name="Dalin E."/>
            <person name="Tice H."/>
            <person name="Bruce D."/>
            <person name="Goodwin L."/>
            <person name="Pitluck S."/>
            <person name="Sims D."/>
            <person name="Brettin T."/>
            <person name="Detter J.C."/>
            <person name="Han C."/>
            <person name="Larimer F."/>
            <person name="Land M."/>
            <person name="Hauser L."/>
            <person name="Kyrpides N."/>
            <person name="Mikhailova N."/>
            <person name="Sayler G.S."/>
        </authorList>
    </citation>
    <scope>NUCLEOTIDE SEQUENCE [LARGE SCALE GENOMIC DNA]</scope>
    <source>
        <strain evidence="4">MZ1T</strain>
    </source>
</reference>
<dbReference type="PANTHER" id="PTHR37946:SF1">
    <property type="entry name" value="SLL1969 PROTEIN"/>
    <property type="match status" value="1"/>
</dbReference>
<evidence type="ECO:0000313" key="3">
    <source>
        <dbReference type="EMBL" id="TXH84094.1"/>
    </source>
</evidence>
<dbReference type="KEGG" id="tmz:Tmz1t_0546"/>
<evidence type="ECO:0000259" key="1">
    <source>
        <dbReference type="Pfam" id="PF00561"/>
    </source>
</evidence>
<dbReference type="EMBL" id="SSFD01000189">
    <property type="protein sequence ID" value="TXH84094.1"/>
    <property type="molecule type" value="Genomic_DNA"/>
</dbReference>
<name>C4ZLD5_THASP</name>
<dbReference type="EMBL" id="CP001281">
    <property type="protein sequence ID" value="ACK53319.1"/>
    <property type="molecule type" value="Genomic_DNA"/>
</dbReference>
<dbReference type="Proteomes" id="UP000321192">
    <property type="component" value="Unassembled WGS sequence"/>
</dbReference>
<dbReference type="HOGENOM" id="CLU_075528_2_0_4"/>
<accession>C4ZLD5</accession>
<dbReference type="Pfam" id="PF00561">
    <property type="entry name" value="Abhydrolase_1"/>
    <property type="match status" value="1"/>
</dbReference>
<dbReference type="InterPro" id="IPR000073">
    <property type="entry name" value="AB_hydrolase_1"/>
</dbReference>
<dbReference type="PANTHER" id="PTHR37946">
    <property type="entry name" value="SLL1969 PROTEIN"/>
    <property type="match status" value="1"/>
</dbReference>
<evidence type="ECO:0000313" key="4">
    <source>
        <dbReference type="Proteomes" id="UP000002186"/>
    </source>
</evidence>
<proteinExistence type="predicted"/>
<dbReference type="SUPFAM" id="SSF53474">
    <property type="entry name" value="alpha/beta-Hydrolases"/>
    <property type="match status" value="1"/>
</dbReference>
<keyword evidence="2" id="KW-0378">Hydrolase</keyword>
<dbReference type="AlphaFoldDB" id="C4ZLD5"/>
<sequence length="216" mass="23465">MVAGAESVILFVHGLWMHGVVFSAHRRELRRMGRESRVFSWHSLLGSLDGAADDLAAHIAALGRRPLHLVGHSLGGCVVLNMLARHHPEGIGRVVLLGSPCCGSHAGERILRVPLLRGALGRVLPQWLARPLPEVPPGYEIGVVAGNRPVGMGRIVPGMEKPNDGMVTVAETRWPGARDHTVLPVTHMQMLWSRACLIQTLHFLDTGRFLRGGVRG</sequence>
<reference evidence="2 4" key="2">
    <citation type="journal article" date="2012" name="Stand. Genomic Sci.">
        <title>Complete genome sequence of Thauera aminoaromatica strain MZ1T.</title>
        <authorList>
            <person name="Jiang K."/>
            <person name="Sanseverino J."/>
            <person name="Chauhan A."/>
            <person name="Lucas S."/>
            <person name="Copeland A."/>
            <person name="Lapidus A."/>
            <person name="Del Rio T.G."/>
            <person name="Dalin E."/>
            <person name="Tice H."/>
            <person name="Bruce D."/>
            <person name="Goodwin L."/>
            <person name="Pitluck S."/>
            <person name="Sims D."/>
            <person name="Brettin T."/>
            <person name="Detter J.C."/>
            <person name="Han C."/>
            <person name="Chang Y.J."/>
            <person name="Larimer F."/>
            <person name="Land M."/>
            <person name="Hauser L."/>
            <person name="Kyrpides N.C."/>
            <person name="Mikhailova N."/>
            <person name="Moser S."/>
            <person name="Jegier P."/>
            <person name="Close D."/>
            <person name="Debruyn J.M."/>
            <person name="Wang Y."/>
            <person name="Layton A.C."/>
            <person name="Allen M.S."/>
            <person name="Sayler G.S."/>
        </authorList>
    </citation>
    <scope>NUCLEOTIDE SEQUENCE [LARGE SCALE GENOMIC DNA]</scope>
    <source>
        <strain evidence="2 4">MZ1T</strain>
    </source>
</reference>
<dbReference type="OrthoDB" id="489469at2"/>
<reference evidence="3 5" key="3">
    <citation type="submission" date="2018-09" db="EMBL/GenBank/DDBJ databases">
        <title>Metagenome Assembled Genomes from an Advanced Water Purification Facility.</title>
        <authorList>
            <person name="Stamps B.W."/>
            <person name="Spear J.R."/>
        </authorList>
    </citation>
    <scope>NUCLEOTIDE SEQUENCE [LARGE SCALE GENOMIC DNA]</scope>
    <source>
        <strain evidence="3">Bin_27_1</strain>
    </source>
</reference>
<evidence type="ECO:0000313" key="5">
    <source>
        <dbReference type="Proteomes" id="UP000321192"/>
    </source>
</evidence>
<dbReference type="InterPro" id="IPR029058">
    <property type="entry name" value="AB_hydrolase_fold"/>
</dbReference>
<keyword evidence="4" id="KW-1185">Reference proteome</keyword>
<organism evidence="2 4">
    <name type="scientific">Thauera aminoaromatica</name>
    <dbReference type="NCBI Taxonomy" id="164330"/>
    <lineage>
        <taxon>Bacteria</taxon>
        <taxon>Pseudomonadati</taxon>
        <taxon>Pseudomonadota</taxon>
        <taxon>Betaproteobacteria</taxon>
        <taxon>Rhodocyclales</taxon>
        <taxon>Zoogloeaceae</taxon>
        <taxon>Thauera</taxon>
    </lineage>
</organism>
<dbReference type="Proteomes" id="UP000002186">
    <property type="component" value="Chromosome"/>
</dbReference>
<protein>
    <submittedName>
        <fullName evidence="2">Acetyltransferase/hydrolase</fullName>
    </submittedName>
    <submittedName>
        <fullName evidence="3">Alpha/beta hydrolase</fullName>
    </submittedName>
</protein>
<evidence type="ECO:0000313" key="2">
    <source>
        <dbReference type="EMBL" id="ACK53319.1"/>
    </source>
</evidence>
<dbReference type="eggNOG" id="COG2267">
    <property type="taxonomic scope" value="Bacteria"/>
</dbReference>
<dbReference type="Gene3D" id="3.40.50.1820">
    <property type="entry name" value="alpha/beta hydrolase"/>
    <property type="match status" value="1"/>
</dbReference>
<dbReference type="GO" id="GO:0016740">
    <property type="term" value="F:transferase activity"/>
    <property type="evidence" value="ECO:0007669"/>
    <property type="project" value="UniProtKB-KW"/>
</dbReference>